<evidence type="ECO:0000256" key="4">
    <source>
        <dbReference type="ARBA" id="ARBA00022452"/>
    </source>
</evidence>
<dbReference type="GO" id="GO:0046930">
    <property type="term" value="C:pore complex"/>
    <property type="evidence" value="ECO:0007669"/>
    <property type="project" value="UniProtKB-KW"/>
</dbReference>
<dbReference type="PANTHER" id="PTHR33619:SF3">
    <property type="entry name" value="POLYSACCHARIDE EXPORT PROTEIN GFCE-RELATED"/>
    <property type="match status" value="1"/>
</dbReference>
<dbReference type="InterPro" id="IPR054765">
    <property type="entry name" value="SLBB_dom"/>
</dbReference>
<keyword evidence="5" id="KW-0762">Sugar transport</keyword>
<dbReference type="InterPro" id="IPR003715">
    <property type="entry name" value="Poly_export_N"/>
</dbReference>
<name>A0A7Y2WC78_9GAMM</name>
<feature type="domain" description="SLBB" evidence="16">
    <location>
        <begin position="245"/>
        <end position="329"/>
    </location>
</feature>
<dbReference type="Pfam" id="PF02563">
    <property type="entry name" value="Poly_export"/>
    <property type="match status" value="1"/>
</dbReference>
<evidence type="ECO:0000256" key="7">
    <source>
        <dbReference type="ARBA" id="ARBA00022729"/>
    </source>
</evidence>
<dbReference type="PROSITE" id="PS51257">
    <property type="entry name" value="PROKAR_LIPOPROTEIN"/>
    <property type="match status" value="1"/>
</dbReference>
<gene>
    <name evidence="17" type="ORF">HLH17_15655</name>
</gene>
<keyword evidence="12" id="KW-0564">Palmitate</keyword>
<feature type="domain" description="SLBB" evidence="16">
    <location>
        <begin position="161"/>
        <end position="239"/>
    </location>
</feature>
<comment type="subcellular location">
    <subcellularLocation>
        <location evidence="1">Cell outer membrane</location>
        <topology evidence="1">Multi-pass membrane protein</topology>
    </subcellularLocation>
</comment>
<evidence type="ECO:0000256" key="13">
    <source>
        <dbReference type="ARBA" id="ARBA00023237"/>
    </source>
</evidence>
<feature type="domain" description="Polysaccharide export protein N-terminal" evidence="15">
    <location>
        <begin position="76"/>
        <end position="155"/>
    </location>
</feature>
<comment type="caution">
    <text evidence="17">The sequence shown here is derived from an EMBL/GenBank/DDBJ whole genome shotgun (WGS) entry which is preliminary data.</text>
</comment>
<keyword evidence="8" id="KW-0625">Polysaccharide transport</keyword>
<keyword evidence="6" id="KW-0812">Transmembrane</keyword>
<evidence type="ECO:0000256" key="8">
    <source>
        <dbReference type="ARBA" id="ARBA00023047"/>
    </source>
</evidence>
<dbReference type="Proteomes" id="UP000569202">
    <property type="component" value="Unassembled WGS sequence"/>
</dbReference>
<dbReference type="InterPro" id="IPR049712">
    <property type="entry name" value="Poly_export"/>
</dbReference>
<evidence type="ECO:0000259" key="16">
    <source>
        <dbReference type="Pfam" id="PF22461"/>
    </source>
</evidence>
<sequence length="356" mass="39367">MNYRHLLGVLTLSLSLGGCTVISGFQTYDLPKEGIYKTELGTQVNIVKLTQDTLPAEQPTQIYGLKNYTFLFQNKLQNYRLSPGDILSLQLWAYPEISAAATGTSNGYQIDQNGYIQFPMIGRYKAAGKSLTQVNQELRSQLARYLKNPDVVVRVLAYQGQRYSVLGNVKAAGQFYLSDQPVSVYTALGLAGGMTEQGDPASIQLVRQGLTYDLNTIVLEKSGFSLHNLLIQANDTLYINSRENKKIYVIGEAGTNKALPVRDQGMTLSDVIGESQGINPLSASASRIYVLRNNPNDQMTELYHLSLESLGDFGLANQFKMHSNDIVYVDATGLTRWQRVISQIIPFSSIVNTAIQ</sequence>
<evidence type="ECO:0000313" key="18">
    <source>
        <dbReference type="Proteomes" id="UP000569202"/>
    </source>
</evidence>
<dbReference type="AlphaFoldDB" id="A0A7Y2WC78"/>
<evidence type="ECO:0000256" key="1">
    <source>
        <dbReference type="ARBA" id="ARBA00004571"/>
    </source>
</evidence>
<evidence type="ECO:0000256" key="12">
    <source>
        <dbReference type="ARBA" id="ARBA00023139"/>
    </source>
</evidence>
<dbReference type="Gene3D" id="3.30.1950.10">
    <property type="entry name" value="wza like domain"/>
    <property type="match status" value="1"/>
</dbReference>
<evidence type="ECO:0000256" key="6">
    <source>
        <dbReference type="ARBA" id="ARBA00022692"/>
    </source>
</evidence>
<evidence type="ECO:0000256" key="2">
    <source>
        <dbReference type="ARBA" id="ARBA00009450"/>
    </source>
</evidence>
<keyword evidence="13" id="KW-0998">Cell outer membrane</keyword>
<accession>A0A7Y2WC78</accession>
<dbReference type="GO" id="GO:0006811">
    <property type="term" value="P:monoatomic ion transport"/>
    <property type="evidence" value="ECO:0007669"/>
    <property type="project" value="UniProtKB-KW"/>
</dbReference>
<dbReference type="GO" id="GO:0009279">
    <property type="term" value="C:cell outer membrane"/>
    <property type="evidence" value="ECO:0007669"/>
    <property type="project" value="UniProtKB-SubCell"/>
</dbReference>
<keyword evidence="14" id="KW-0449">Lipoprotein</keyword>
<keyword evidence="9" id="KW-0406">Ion transport</keyword>
<dbReference type="GO" id="GO:0015159">
    <property type="term" value="F:polysaccharide transmembrane transporter activity"/>
    <property type="evidence" value="ECO:0007669"/>
    <property type="project" value="InterPro"/>
</dbReference>
<dbReference type="EMBL" id="JABERL010000064">
    <property type="protein sequence ID" value="NNH79054.1"/>
    <property type="molecule type" value="Genomic_DNA"/>
</dbReference>
<evidence type="ECO:0000313" key="17">
    <source>
        <dbReference type="EMBL" id="NNH79054.1"/>
    </source>
</evidence>
<evidence type="ECO:0000259" key="15">
    <source>
        <dbReference type="Pfam" id="PF02563"/>
    </source>
</evidence>
<keyword evidence="11" id="KW-0472">Membrane</keyword>
<comment type="similarity">
    <text evidence="2">Belongs to the BexD/CtrA/VexA family.</text>
</comment>
<evidence type="ECO:0000256" key="11">
    <source>
        <dbReference type="ARBA" id="ARBA00023136"/>
    </source>
</evidence>
<keyword evidence="7" id="KW-0732">Signal</keyword>
<reference evidence="17 18" key="1">
    <citation type="submission" date="2020-04" db="EMBL/GenBank/DDBJ databases">
        <title>Acinetobacter Taxon 24.</title>
        <authorList>
            <person name="Nemec A."/>
            <person name="Radolfova-Krizova L."/>
            <person name="Higgins P.G."/>
            <person name="Spanelova P."/>
        </authorList>
    </citation>
    <scope>NUCLEOTIDE SEQUENCE [LARGE SCALE GENOMIC DNA]</scope>
    <source>
        <strain evidence="17 18">ANC 5380</strain>
    </source>
</reference>
<dbReference type="Gene3D" id="3.10.560.10">
    <property type="entry name" value="Outer membrane lipoprotein wza domain like"/>
    <property type="match status" value="2"/>
</dbReference>
<dbReference type="PANTHER" id="PTHR33619">
    <property type="entry name" value="POLYSACCHARIDE EXPORT PROTEIN GFCE-RELATED"/>
    <property type="match status" value="1"/>
</dbReference>
<organism evidence="17 18">
    <name type="scientific">Acinetobacter terrae</name>
    <dbReference type="NCBI Taxonomy" id="2731247"/>
    <lineage>
        <taxon>Bacteria</taxon>
        <taxon>Pseudomonadati</taxon>
        <taxon>Pseudomonadota</taxon>
        <taxon>Gammaproteobacteria</taxon>
        <taxon>Moraxellales</taxon>
        <taxon>Moraxellaceae</taxon>
        <taxon>Acinetobacter</taxon>
        <taxon>Acinetobacter Taxon 24</taxon>
    </lineage>
</organism>
<evidence type="ECO:0000256" key="9">
    <source>
        <dbReference type="ARBA" id="ARBA00023065"/>
    </source>
</evidence>
<dbReference type="GO" id="GO:0015288">
    <property type="term" value="F:porin activity"/>
    <property type="evidence" value="ECO:0007669"/>
    <property type="project" value="UniProtKB-KW"/>
</dbReference>
<keyword evidence="4" id="KW-1134">Transmembrane beta strand</keyword>
<dbReference type="Pfam" id="PF22461">
    <property type="entry name" value="SLBB_2"/>
    <property type="match status" value="2"/>
</dbReference>
<evidence type="ECO:0000256" key="10">
    <source>
        <dbReference type="ARBA" id="ARBA00023114"/>
    </source>
</evidence>
<keyword evidence="3" id="KW-0813">Transport</keyword>
<evidence type="ECO:0000256" key="14">
    <source>
        <dbReference type="ARBA" id="ARBA00023288"/>
    </source>
</evidence>
<keyword evidence="10" id="KW-0626">Porin</keyword>
<evidence type="ECO:0008006" key="19">
    <source>
        <dbReference type="Google" id="ProtNLM"/>
    </source>
</evidence>
<proteinExistence type="inferred from homology"/>
<evidence type="ECO:0000256" key="5">
    <source>
        <dbReference type="ARBA" id="ARBA00022597"/>
    </source>
</evidence>
<protein>
    <recommendedName>
        <fullName evidence="19">Soluble ligand binding domain-containing protein</fullName>
    </recommendedName>
</protein>
<dbReference type="RefSeq" id="WP_171541181.1">
    <property type="nucleotide sequence ID" value="NZ_JABERL010000064.1"/>
</dbReference>
<evidence type="ECO:0000256" key="3">
    <source>
        <dbReference type="ARBA" id="ARBA00022448"/>
    </source>
</evidence>